<comment type="similarity">
    <text evidence="8">Belongs to the binding-protein-dependent transport system permease family. LivHM subfamily.</text>
</comment>
<keyword evidence="7" id="KW-0472">Membrane</keyword>
<dbReference type="GO" id="GO:0005886">
    <property type="term" value="C:plasma membrane"/>
    <property type="evidence" value="ECO:0007669"/>
    <property type="project" value="UniProtKB-SubCell"/>
</dbReference>
<protein>
    <submittedName>
        <fullName evidence="9">Branched-chain amino acid transport system permease protein</fullName>
    </submittedName>
</protein>
<dbReference type="RefSeq" id="WP_072937081.1">
    <property type="nucleotide sequence ID" value="NZ_CP070609.1"/>
</dbReference>
<evidence type="ECO:0000256" key="7">
    <source>
        <dbReference type="ARBA" id="ARBA00023136"/>
    </source>
</evidence>
<evidence type="ECO:0000256" key="8">
    <source>
        <dbReference type="ARBA" id="ARBA00037998"/>
    </source>
</evidence>
<evidence type="ECO:0000256" key="6">
    <source>
        <dbReference type="ARBA" id="ARBA00022989"/>
    </source>
</evidence>
<proteinExistence type="inferred from homology"/>
<dbReference type="InterPro" id="IPR001851">
    <property type="entry name" value="ABC_transp_permease"/>
</dbReference>
<evidence type="ECO:0000256" key="5">
    <source>
        <dbReference type="ARBA" id="ARBA00022970"/>
    </source>
</evidence>
<accession>A0A1H4XG11</accession>
<evidence type="ECO:0000256" key="2">
    <source>
        <dbReference type="ARBA" id="ARBA00022448"/>
    </source>
</evidence>
<keyword evidence="10" id="KW-1185">Reference proteome</keyword>
<dbReference type="CDD" id="cd06582">
    <property type="entry name" value="TM_PBP1_LivH_like"/>
    <property type="match status" value="1"/>
</dbReference>
<organism evidence="9 10">
    <name type="scientific">Rhodococcus koreensis</name>
    <dbReference type="NCBI Taxonomy" id="99653"/>
    <lineage>
        <taxon>Bacteria</taxon>
        <taxon>Bacillati</taxon>
        <taxon>Actinomycetota</taxon>
        <taxon>Actinomycetes</taxon>
        <taxon>Mycobacteriales</taxon>
        <taxon>Nocardiaceae</taxon>
        <taxon>Rhodococcus</taxon>
    </lineage>
</organism>
<dbReference type="Proteomes" id="UP000183561">
    <property type="component" value="Unassembled WGS sequence"/>
</dbReference>
<dbReference type="PANTHER" id="PTHR11795:SF445">
    <property type="entry name" value="AMINO ACID ABC TRANSPORTER PERMEASE PROTEIN"/>
    <property type="match status" value="1"/>
</dbReference>
<keyword evidence="4" id="KW-0812">Transmembrane</keyword>
<dbReference type="AlphaFoldDB" id="A0A1H4XG11"/>
<keyword evidence="2" id="KW-0813">Transport</keyword>
<dbReference type="GO" id="GO:0006865">
    <property type="term" value="P:amino acid transport"/>
    <property type="evidence" value="ECO:0007669"/>
    <property type="project" value="UniProtKB-KW"/>
</dbReference>
<reference evidence="10" key="1">
    <citation type="submission" date="2016-10" db="EMBL/GenBank/DDBJ databases">
        <authorList>
            <person name="Varghese N."/>
            <person name="Submissions S."/>
        </authorList>
    </citation>
    <scope>NUCLEOTIDE SEQUENCE [LARGE SCALE GENOMIC DNA]</scope>
    <source>
        <strain evidence="10">DSM 44498</strain>
    </source>
</reference>
<sequence length="296" mass="31339">MDFLLQQTVNGIVLGSVYALYASGFGLVMANLRIFHVAHAAVFTWGAIFAWELTSRLGWSLLVALPVVAVLAGLLNVLAYFLLIRRVLHRRGGEMAAFISSMGGLIVLVELAHHHLDGAVVRMNADAFTSAPLSIGPVRITTLHLIMVCLVLVIVAVTSWLLARTELGREIRTVAFDKDTAAILGVNVDRVSAGVFFASGAMAGVAASFVAIAFNVIDAGLGSTYLVIALGAMVVGGFGSVGGMLVGGLVIGIASTYATGYLSSTYRDLVVFVLMLLFLALRPEGLFRTRAELTRV</sequence>
<gene>
    <name evidence="9" type="ORF">SAMN04490239_6564</name>
</gene>
<name>A0A1H4XG11_9NOCA</name>
<keyword evidence="6" id="KW-1133">Transmembrane helix</keyword>
<dbReference type="GO" id="GO:0022857">
    <property type="term" value="F:transmembrane transporter activity"/>
    <property type="evidence" value="ECO:0007669"/>
    <property type="project" value="InterPro"/>
</dbReference>
<comment type="subcellular location">
    <subcellularLocation>
        <location evidence="1">Cell membrane</location>
        <topology evidence="1">Multi-pass membrane protein</topology>
    </subcellularLocation>
</comment>
<keyword evidence="3" id="KW-1003">Cell membrane</keyword>
<dbReference type="PANTHER" id="PTHR11795">
    <property type="entry name" value="BRANCHED-CHAIN AMINO ACID TRANSPORT SYSTEM PERMEASE PROTEIN LIVH"/>
    <property type="match status" value="1"/>
</dbReference>
<evidence type="ECO:0000313" key="9">
    <source>
        <dbReference type="EMBL" id="SED04599.1"/>
    </source>
</evidence>
<evidence type="ECO:0000256" key="4">
    <source>
        <dbReference type="ARBA" id="ARBA00022692"/>
    </source>
</evidence>
<dbReference type="EMBL" id="FNSV01000005">
    <property type="protein sequence ID" value="SED04599.1"/>
    <property type="molecule type" value="Genomic_DNA"/>
</dbReference>
<evidence type="ECO:0000256" key="3">
    <source>
        <dbReference type="ARBA" id="ARBA00022475"/>
    </source>
</evidence>
<dbReference type="InterPro" id="IPR052157">
    <property type="entry name" value="BCAA_transport_permease"/>
</dbReference>
<keyword evidence="5" id="KW-0029">Amino-acid transport</keyword>
<dbReference type="Pfam" id="PF02653">
    <property type="entry name" value="BPD_transp_2"/>
    <property type="match status" value="1"/>
</dbReference>
<evidence type="ECO:0000256" key="1">
    <source>
        <dbReference type="ARBA" id="ARBA00004651"/>
    </source>
</evidence>
<evidence type="ECO:0000313" key="10">
    <source>
        <dbReference type="Proteomes" id="UP000183561"/>
    </source>
</evidence>
<dbReference type="OrthoDB" id="3572933at2"/>